<dbReference type="RefSeq" id="WP_141133745.1">
    <property type="nucleotide sequence ID" value="NZ_FZNM01000019.1"/>
</dbReference>
<feature type="region of interest" description="Disordered" evidence="1">
    <location>
        <begin position="35"/>
        <end position="54"/>
    </location>
</feature>
<evidence type="ECO:0000313" key="2">
    <source>
        <dbReference type="EMBL" id="SNR71146.1"/>
    </source>
</evidence>
<organism evidence="2 3">
    <name type="scientific">Paracoccus sediminis</name>
    <dbReference type="NCBI Taxonomy" id="1214787"/>
    <lineage>
        <taxon>Bacteria</taxon>
        <taxon>Pseudomonadati</taxon>
        <taxon>Pseudomonadota</taxon>
        <taxon>Alphaproteobacteria</taxon>
        <taxon>Rhodobacterales</taxon>
        <taxon>Paracoccaceae</taxon>
        <taxon>Paracoccus</taxon>
    </lineage>
</organism>
<accession>A0A238YIS5</accession>
<proteinExistence type="predicted"/>
<name>A0A238YIS5_9RHOB</name>
<sequence>MAPRKKPAMILKRDHAFTEVIGKPANRKPNAFSMASEEFQEKLETARTTETGEALEARIDRAGEPDPVDAIAHPEAPDDADRQGKAAVGTDAGPPFMPELPDAHSTKVQAATDAGNGEAPDQQTEAHPKGRKAEPQPKAAGAGAVETVEVIVSIMVPKDLVERAGRWAAIARQPAPTVLRHALKKMKPQLRDELKTIRVGDVHQDRIEEAGYRLQSRLRFTPTEFADMQARLDPAGFGILSSMLNHYSRDSFTNFLDKLLTDAGY</sequence>
<gene>
    <name evidence="2" type="ORF">SAMN06265378_11931</name>
</gene>
<evidence type="ECO:0000313" key="3">
    <source>
        <dbReference type="Proteomes" id="UP000198409"/>
    </source>
</evidence>
<evidence type="ECO:0000256" key="1">
    <source>
        <dbReference type="SAM" id="MobiDB-lite"/>
    </source>
</evidence>
<feature type="compositionally biased region" description="Basic and acidic residues" evidence="1">
    <location>
        <begin position="124"/>
        <end position="135"/>
    </location>
</feature>
<dbReference type="AlphaFoldDB" id="A0A238YIS5"/>
<feature type="region of interest" description="Disordered" evidence="1">
    <location>
        <begin position="59"/>
        <end position="144"/>
    </location>
</feature>
<dbReference type="EMBL" id="FZNM01000019">
    <property type="protein sequence ID" value="SNR71146.1"/>
    <property type="molecule type" value="Genomic_DNA"/>
</dbReference>
<dbReference type="Proteomes" id="UP000198409">
    <property type="component" value="Unassembled WGS sequence"/>
</dbReference>
<feature type="compositionally biased region" description="Basic and acidic residues" evidence="1">
    <location>
        <begin position="75"/>
        <end position="84"/>
    </location>
</feature>
<protein>
    <submittedName>
        <fullName evidence="2">Uncharacterized protein</fullName>
    </submittedName>
</protein>
<reference evidence="3" key="1">
    <citation type="submission" date="2017-06" db="EMBL/GenBank/DDBJ databases">
        <authorList>
            <person name="Varghese N."/>
            <person name="Submissions S."/>
        </authorList>
    </citation>
    <scope>NUCLEOTIDE SEQUENCE [LARGE SCALE GENOMIC DNA]</scope>
    <source>
        <strain evidence="3">DSM 26170</strain>
    </source>
</reference>